<dbReference type="CDD" id="cd00158">
    <property type="entry name" value="RHOD"/>
    <property type="match status" value="1"/>
</dbReference>
<evidence type="ECO:0000313" key="3">
    <source>
        <dbReference type="Proteomes" id="UP001169242"/>
    </source>
</evidence>
<accession>A0AA42DQF7</accession>
<keyword evidence="3" id="KW-1185">Reference proteome</keyword>
<feature type="domain" description="Rhodanese" evidence="1">
    <location>
        <begin position="20"/>
        <end position="105"/>
    </location>
</feature>
<protein>
    <submittedName>
        <fullName evidence="2">Rhodanese-like domain-containing protein</fullName>
    </submittedName>
</protein>
<evidence type="ECO:0000313" key="2">
    <source>
        <dbReference type="EMBL" id="MDA3733029.1"/>
    </source>
</evidence>
<dbReference type="SMART" id="SM00450">
    <property type="entry name" value="RHOD"/>
    <property type="match status" value="1"/>
</dbReference>
<dbReference type="AlphaFoldDB" id="A0AA42DQF7"/>
<dbReference type="InterPro" id="IPR001763">
    <property type="entry name" value="Rhodanese-like_dom"/>
</dbReference>
<dbReference type="Proteomes" id="UP001169242">
    <property type="component" value="Unassembled WGS sequence"/>
</dbReference>
<evidence type="ECO:0000259" key="1">
    <source>
        <dbReference type="PROSITE" id="PS50206"/>
    </source>
</evidence>
<comment type="caution">
    <text evidence="2">The sequence shown here is derived from an EMBL/GenBank/DDBJ whole genome shotgun (WGS) entry which is preliminary data.</text>
</comment>
<proteinExistence type="predicted"/>
<dbReference type="InterPro" id="IPR036873">
    <property type="entry name" value="Rhodanese-like_dom_sf"/>
</dbReference>
<dbReference type="Gene3D" id="3.40.250.10">
    <property type="entry name" value="Rhodanese-like domain"/>
    <property type="match status" value="1"/>
</dbReference>
<dbReference type="PANTHER" id="PTHR43031:SF17">
    <property type="entry name" value="SULFURTRANSFERASE YTWF-RELATED"/>
    <property type="match status" value="1"/>
</dbReference>
<name>A0AA42DQF7_9FIRM</name>
<dbReference type="SUPFAM" id="SSF52821">
    <property type="entry name" value="Rhodanese/Cell cycle control phosphatase"/>
    <property type="match status" value="1"/>
</dbReference>
<dbReference type="Pfam" id="PF00581">
    <property type="entry name" value="Rhodanese"/>
    <property type="match status" value="1"/>
</dbReference>
<reference evidence="2" key="1">
    <citation type="journal article" date="2023" name="Int. J. Syst. Evol. Microbiol.">
        <title>&lt;i&gt;Holtiella tumoricola&lt;/i&gt; gen. nov. sp. nov., isolated from a human clinical sample.</title>
        <authorList>
            <person name="Allen-Vercoe E."/>
            <person name="Daigneault M.C."/>
            <person name="Vancuren S.J."/>
            <person name="Cochrane K."/>
            <person name="O'Neal L.L."/>
            <person name="Sankaranarayanan K."/>
            <person name="Lawson P.A."/>
        </authorList>
    </citation>
    <scope>NUCLEOTIDE SEQUENCE</scope>
    <source>
        <strain evidence="2">CC70A</strain>
    </source>
</reference>
<dbReference type="InterPro" id="IPR050229">
    <property type="entry name" value="GlpE_sulfurtransferase"/>
</dbReference>
<dbReference type="PROSITE" id="PS50206">
    <property type="entry name" value="RHODANESE_3"/>
    <property type="match status" value="1"/>
</dbReference>
<dbReference type="RefSeq" id="WP_271012967.1">
    <property type="nucleotide sequence ID" value="NZ_JAQIFT010000059.1"/>
</dbReference>
<dbReference type="PANTHER" id="PTHR43031">
    <property type="entry name" value="FAD-DEPENDENT OXIDOREDUCTASE"/>
    <property type="match status" value="1"/>
</dbReference>
<organism evidence="2 3">
    <name type="scientific">Holtiella tumoricola</name>
    <dbReference type="NCBI Taxonomy" id="3018743"/>
    <lineage>
        <taxon>Bacteria</taxon>
        <taxon>Bacillati</taxon>
        <taxon>Bacillota</taxon>
        <taxon>Clostridia</taxon>
        <taxon>Lachnospirales</taxon>
        <taxon>Cellulosilyticaceae</taxon>
        <taxon>Holtiella</taxon>
    </lineage>
</organism>
<dbReference type="EMBL" id="JAQIFT010000059">
    <property type="protein sequence ID" value="MDA3733029.1"/>
    <property type="molecule type" value="Genomic_DNA"/>
</dbReference>
<sequence>MFSFLKKDYHTIFVNELDDLIGKINLIDIREPGEVGFGTIQTATNIPMGNLLEHPDKYLKKDQTYYLMCQSGMRSARATSALKKVGYNVINVKGGYGAYGGKYTK</sequence>
<gene>
    <name evidence="2" type="ORF">PBV87_16255</name>
</gene>